<reference evidence="1 2" key="1">
    <citation type="submission" date="2020-08" db="EMBL/GenBank/DDBJ databases">
        <title>A Genomic Blueprint of the Chicken Gut Microbiome.</title>
        <authorList>
            <person name="Gilroy R."/>
            <person name="Ravi A."/>
            <person name="Getino M."/>
            <person name="Pursley I."/>
            <person name="Horton D.L."/>
            <person name="Alikhan N.-F."/>
            <person name="Baker D."/>
            <person name="Gharbi K."/>
            <person name="Hall N."/>
            <person name="Watson M."/>
            <person name="Adriaenssens E.M."/>
            <person name="Foster-Nyarko E."/>
            <person name="Jarju S."/>
            <person name="Secka A."/>
            <person name="Antonio M."/>
            <person name="Oren A."/>
            <person name="Chaudhuri R."/>
            <person name="La Ragione R.M."/>
            <person name="Hildebrand F."/>
            <person name="Pallen M.J."/>
        </authorList>
    </citation>
    <scope>NUCLEOTIDE SEQUENCE [LARGE SCALE GENOMIC DNA]</scope>
    <source>
        <strain evidence="1 2">Sa1YUN3</strain>
    </source>
</reference>
<organism evidence="1 2">
    <name type="scientific">Phocaeicola faecium</name>
    <dbReference type="NCBI Taxonomy" id="2762213"/>
    <lineage>
        <taxon>Bacteria</taxon>
        <taxon>Pseudomonadati</taxon>
        <taxon>Bacteroidota</taxon>
        <taxon>Bacteroidia</taxon>
        <taxon>Bacteroidales</taxon>
        <taxon>Bacteroidaceae</taxon>
        <taxon>Phocaeicola</taxon>
    </lineage>
</organism>
<sequence length="61" mass="7173">MGTYRFFIEGTLYWENRVVYTGKLEWGGKGQDSIPVKVQRFHSSQTNEYMITDLKACHIKN</sequence>
<accession>A0ABR8V8B6</accession>
<name>A0ABR8V8B6_9BACT</name>
<proteinExistence type="predicted"/>
<evidence type="ECO:0000313" key="2">
    <source>
        <dbReference type="Proteomes" id="UP000616346"/>
    </source>
</evidence>
<protein>
    <submittedName>
        <fullName evidence="1">Uncharacterized protein</fullName>
    </submittedName>
</protein>
<dbReference type="EMBL" id="JACSPQ010000001">
    <property type="protein sequence ID" value="MBD8001004.1"/>
    <property type="molecule type" value="Genomic_DNA"/>
</dbReference>
<gene>
    <name evidence="1" type="ORF">H9626_02050</name>
</gene>
<dbReference type="RefSeq" id="WP_191709392.1">
    <property type="nucleotide sequence ID" value="NZ_JACSPQ010000001.1"/>
</dbReference>
<dbReference type="Proteomes" id="UP000616346">
    <property type="component" value="Unassembled WGS sequence"/>
</dbReference>
<comment type="caution">
    <text evidence="1">The sequence shown here is derived from an EMBL/GenBank/DDBJ whole genome shotgun (WGS) entry which is preliminary data.</text>
</comment>
<evidence type="ECO:0000313" key="1">
    <source>
        <dbReference type="EMBL" id="MBD8001004.1"/>
    </source>
</evidence>
<keyword evidence="2" id="KW-1185">Reference proteome</keyword>